<evidence type="ECO:0000313" key="2">
    <source>
        <dbReference type="EMBL" id="SIB53532.1"/>
    </source>
</evidence>
<comment type="caution">
    <text evidence="2">The sequence shown here is derived from an EMBL/GenBank/DDBJ whole genome shotgun (WGS) entry which is preliminary data.</text>
</comment>
<dbReference type="GO" id="GO:0003677">
    <property type="term" value="F:DNA binding"/>
    <property type="evidence" value="ECO:0007669"/>
    <property type="project" value="UniProtKB-KW"/>
</dbReference>
<evidence type="ECO:0000259" key="1">
    <source>
        <dbReference type="Pfam" id="PF12728"/>
    </source>
</evidence>
<dbReference type="EMBL" id="FSHM01000006">
    <property type="protein sequence ID" value="SIB53532.1"/>
    <property type="molecule type" value="Genomic_DNA"/>
</dbReference>
<evidence type="ECO:0000313" key="3">
    <source>
        <dbReference type="Proteomes" id="UP000185210"/>
    </source>
</evidence>
<proteinExistence type="predicted"/>
<dbReference type="Proteomes" id="UP000185210">
    <property type="component" value="Unassembled WGS sequence"/>
</dbReference>
<dbReference type="RefSeq" id="WP_079458469.1">
    <property type="nucleotide sequence ID" value="NZ_CAACXP010000004.1"/>
</dbReference>
<keyword evidence="2" id="KW-0238">DNA-binding</keyword>
<dbReference type="InterPro" id="IPR041657">
    <property type="entry name" value="HTH_17"/>
</dbReference>
<organism evidence="2 3">
    <name type="scientific">Mycobacteroides abscessus subsp. abscessus</name>
    <dbReference type="NCBI Taxonomy" id="1185650"/>
    <lineage>
        <taxon>Bacteria</taxon>
        <taxon>Bacillati</taxon>
        <taxon>Actinomycetota</taxon>
        <taxon>Actinomycetes</taxon>
        <taxon>Mycobacteriales</taxon>
        <taxon>Mycobacteriaceae</taxon>
        <taxon>Mycobacteroides</taxon>
        <taxon>Mycobacteroides abscessus</taxon>
    </lineage>
</organism>
<sequence>MTKLQRTDLNADAASALIAALQAPPPAPPRNLTPDSLLTIPEAASELRICRSNFYKLMNEDRIRTLKLGSRTLIEYREILRFIGELRGET</sequence>
<feature type="domain" description="Helix-turn-helix" evidence="1">
    <location>
        <begin position="37"/>
        <end position="84"/>
    </location>
</feature>
<reference evidence="2 3" key="1">
    <citation type="submission" date="2016-11" db="EMBL/GenBank/DDBJ databases">
        <authorList>
            <consortium name="Pathogen Informatics"/>
        </authorList>
    </citation>
    <scope>NUCLEOTIDE SEQUENCE [LARGE SCALE GENOMIC DNA]</scope>
    <source>
        <strain evidence="2 3">104</strain>
    </source>
</reference>
<accession>A0AB38D2D4</accession>
<gene>
    <name evidence="2" type="ORF">SAMEA2070301_03983</name>
</gene>
<dbReference type="AlphaFoldDB" id="A0AB38D2D4"/>
<protein>
    <submittedName>
        <fullName evidence="2">DNA-binding protein, excisionase family</fullName>
    </submittedName>
</protein>
<name>A0AB38D2D4_9MYCO</name>
<dbReference type="Pfam" id="PF12728">
    <property type="entry name" value="HTH_17"/>
    <property type="match status" value="1"/>
</dbReference>